<dbReference type="Pfam" id="PF13475">
    <property type="entry name" value="DUF4116"/>
    <property type="match status" value="1"/>
</dbReference>
<dbReference type="Gene3D" id="3.20.20.80">
    <property type="entry name" value="Glycosidases"/>
    <property type="match status" value="1"/>
</dbReference>
<accession>A0A813GBM1</accession>
<dbReference type="PRINTS" id="PR00131">
    <property type="entry name" value="GLHYDRLASE1"/>
</dbReference>
<evidence type="ECO:0000256" key="4">
    <source>
        <dbReference type="RuleBase" id="RU003690"/>
    </source>
</evidence>
<feature type="non-terminal residue" evidence="6">
    <location>
        <position position="1"/>
    </location>
</feature>
<dbReference type="GO" id="GO:0005975">
    <property type="term" value="P:carbohydrate metabolic process"/>
    <property type="evidence" value="ECO:0007669"/>
    <property type="project" value="InterPro"/>
</dbReference>
<dbReference type="InterPro" id="IPR001360">
    <property type="entry name" value="Glyco_hydro_1"/>
</dbReference>
<dbReference type="Proteomes" id="UP000626109">
    <property type="component" value="Unassembled WGS sequence"/>
</dbReference>
<protein>
    <recommendedName>
        <fullName evidence="5">DUF4116 domain-containing protein</fullName>
    </recommendedName>
</protein>
<gene>
    <name evidence="6" type="ORF">PGLA2088_LOCUS297</name>
</gene>
<feature type="domain" description="DUF4116" evidence="5">
    <location>
        <begin position="82"/>
        <end position="121"/>
    </location>
</feature>
<keyword evidence="2" id="KW-0378">Hydrolase</keyword>
<evidence type="ECO:0000259" key="5">
    <source>
        <dbReference type="Pfam" id="PF13475"/>
    </source>
</evidence>
<dbReference type="Pfam" id="PF00232">
    <property type="entry name" value="Glyco_hydro_1"/>
    <property type="match status" value="1"/>
</dbReference>
<dbReference type="SUPFAM" id="SSF51445">
    <property type="entry name" value="(Trans)glycosidases"/>
    <property type="match status" value="1"/>
</dbReference>
<sequence length="343" mass="38867">EVVLPAVTGDWTVMNFCPKSNAKGWWADRDIVLAAVAQCADALGLADKLMWEDRDLVLSAVKTSYEILTKCPGHLKSDYYQDRDMVMEAVQQDAMALKEFNEEFFSDLEVVAIAARQNIVIIDSVQPKFTKRYLEDHTIALLLVEHDVQNFERIPDILKQEKDILLAAIKQKGSLRSCTSLIGMDPSWERTSMGWFVVPDGFRNMLGWIHKRYGGLPIYVTENGCAVAADTVEDAKQDHFRARFLEKYTGAMLKARDEDGVNVRGYFCWSMLDNFEWCKGYAMRFGLIFVDFKTLERTPKQSFHAYQKVIRAEAAASTGSASKRVVAEDSPHCTLTSKRKFGA</sequence>
<dbReference type="GO" id="GO:0008422">
    <property type="term" value="F:beta-glucosidase activity"/>
    <property type="evidence" value="ECO:0007669"/>
    <property type="project" value="TreeGrafter"/>
</dbReference>
<dbReference type="InterPro" id="IPR017853">
    <property type="entry name" value="GH"/>
</dbReference>
<dbReference type="PANTHER" id="PTHR10353:SF36">
    <property type="entry name" value="LP05116P"/>
    <property type="match status" value="1"/>
</dbReference>
<dbReference type="EMBL" id="CAJNNW010000155">
    <property type="protein sequence ID" value="CAE8624202.1"/>
    <property type="molecule type" value="Genomic_DNA"/>
</dbReference>
<reference evidence="6" key="1">
    <citation type="submission" date="2021-02" db="EMBL/GenBank/DDBJ databases">
        <authorList>
            <person name="Dougan E. K."/>
            <person name="Rhodes N."/>
            <person name="Thang M."/>
            <person name="Chan C."/>
        </authorList>
    </citation>
    <scope>NUCLEOTIDE SEQUENCE</scope>
</reference>
<comment type="caution">
    <text evidence="6">The sequence shown here is derived from an EMBL/GenBank/DDBJ whole genome shotgun (WGS) entry which is preliminary data.</text>
</comment>
<evidence type="ECO:0000313" key="7">
    <source>
        <dbReference type="Proteomes" id="UP000626109"/>
    </source>
</evidence>
<proteinExistence type="inferred from homology"/>
<dbReference type="InterPro" id="IPR025197">
    <property type="entry name" value="DUF4116"/>
</dbReference>
<comment type="similarity">
    <text evidence="1 4">Belongs to the glycosyl hydrolase 1 family.</text>
</comment>
<dbReference type="AlphaFoldDB" id="A0A813GBM1"/>
<keyword evidence="3" id="KW-0326">Glycosidase</keyword>
<dbReference type="PANTHER" id="PTHR10353">
    <property type="entry name" value="GLYCOSYL HYDROLASE"/>
    <property type="match status" value="1"/>
</dbReference>
<evidence type="ECO:0000256" key="3">
    <source>
        <dbReference type="ARBA" id="ARBA00023295"/>
    </source>
</evidence>
<organism evidence="6 7">
    <name type="scientific">Polarella glacialis</name>
    <name type="common">Dinoflagellate</name>
    <dbReference type="NCBI Taxonomy" id="89957"/>
    <lineage>
        <taxon>Eukaryota</taxon>
        <taxon>Sar</taxon>
        <taxon>Alveolata</taxon>
        <taxon>Dinophyceae</taxon>
        <taxon>Suessiales</taxon>
        <taxon>Suessiaceae</taxon>
        <taxon>Polarella</taxon>
    </lineage>
</organism>
<evidence type="ECO:0000256" key="2">
    <source>
        <dbReference type="ARBA" id="ARBA00022801"/>
    </source>
</evidence>
<evidence type="ECO:0000313" key="6">
    <source>
        <dbReference type="EMBL" id="CAE8624202.1"/>
    </source>
</evidence>
<name>A0A813GBM1_POLGL</name>
<evidence type="ECO:0000256" key="1">
    <source>
        <dbReference type="ARBA" id="ARBA00010838"/>
    </source>
</evidence>